<feature type="transmembrane region" description="Helical" evidence="6">
    <location>
        <begin position="429"/>
        <end position="450"/>
    </location>
</feature>
<dbReference type="AlphaFoldDB" id="A0ABD3HPS6"/>
<evidence type="ECO:0000256" key="3">
    <source>
        <dbReference type="ARBA" id="ARBA00022692"/>
    </source>
</evidence>
<sequence length="504" mass="54335">MEFESRLDTLLLPEPKDYGVQDTKNQSTTQHQQLTVKYVEEDEAHTLCDEGKKAVELAWPLTVFNVCGFGILVITIMFVGHHGGELELSSASLATSFAGVTGFIVMLGLSSTMETLCGQAYGARKYELLGVYLQAAWIVNVAVGVGVLCLWMNMETILIAAGQDPVIARMAVKYLLYVTPGVFGAAFLQPIVKYLQSQSVVSPLLVISVSTVFVHLIVCQLLLGTLNLGYTGGALATTVSYSFMLSVLCLYTWGSGKFKKTWTGFSWQAFTYVGVYLRLAVPSTFMLCLEYWTVEFLVIAAGLLPNPALQVSLLAIGLNTTNLAFNIPVGLSAAVSTRVANELGAYRPQAAKLAGKVILGISICCAICIATSMLLGRHIWGKAFSDVEQVISGVSDLMPLIALSAIFDGIQGVLSGIARGSGRQDMGAIINLTAFYVVGLPSGIFLAFVWKMSGKGLWVGLLLGQSTQTLLLVLLVATMDWQKMSEDSLKRVHAHQSLPTTEIR</sequence>
<feature type="transmembrane region" description="Helical" evidence="6">
    <location>
        <begin position="265"/>
        <end position="289"/>
    </location>
</feature>
<evidence type="ECO:0000256" key="2">
    <source>
        <dbReference type="ARBA" id="ARBA00010199"/>
    </source>
</evidence>
<feature type="transmembrane region" description="Helical" evidence="6">
    <location>
        <begin position="91"/>
        <end position="111"/>
    </location>
</feature>
<comment type="similarity">
    <text evidence="2 6">Belongs to the multi antimicrobial extrusion (MATE) (TC 2.A.66.1) family.</text>
</comment>
<evidence type="ECO:0000313" key="8">
    <source>
        <dbReference type="Proteomes" id="UP001633002"/>
    </source>
</evidence>
<dbReference type="NCBIfam" id="TIGR00797">
    <property type="entry name" value="matE"/>
    <property type="match status" value="1"/>
</dbReference>
<feature type="transmembrane region" description="Helical" evidence="6">
    <location>
        <begin position="174"/>
        <end position="192"/>
    </location>
</feature>
<feature type="transmembrane region" description="Helical" evidence="6">
    <location>
        <begin position="456"/>
        <end position="481"/>
    </location>
</feature>
<keyword evidence="4 6" id="KW-1133">Transmembrane helix</keyword>
<evidence type="ECO:0000256" key="6">
    <source>
        <dbReference type="RuleBase" id="RU004914"/>
    </source>
</evidence>
<evidence type="ECO:0000313" key="7">
    <source>
        <dbReference type="EMBL" id="KAL3692275.1"/>
    </source>
</evidence>
<keyword evidence="5 6" id="KW-0472">Membrane</keyword>
<dbReference type="InterPro" id="IPR002528">
    <property type="entry name" value="MATE_fam"/>
</dbReference>
<dbReference type="GO" id="GO:0016020">
    <property type="term" value="C:membrane"/>
    <property type="evidence" value="ECO:0007669"/>
    <property type="project" value="UniProtKB-SubCell"/>
</dbReference>
<dbReference type="CDD" id="cd13132">
    <property type="entry name" value="MATE_eukaryotic"/>
    <property type="match status" value="1"/>
</dbReference>
<evidence type="ECO:0000256" key="1">
    <source>
        <dbReference type="ARBA" id="ARBA00004141"/>
    </source>
</evidence>
<dbReference type="InterPro" id="IPR045069">
    <property type="entry name" value="MATE_euk"/>
</dbReference>
<feature type="transmembrane region" description="Helical" evidence="6">
    <location>
        <begin position="204"/>
        <end position="223"/>
    </location>
</feature>
<name>A0ABD3HPS6_9MARC</name>
<evidence type="ECO:0000256" key="4">
    <source>
        <dbReference type="ARBA" id="ARBA00022989"/>
    </source>
</evidence>
<feature type="transmembrane region" description="Helical" evidence="6">
    <location>
        <begin position="57"/>
        <end position="79"/>
    </location>
</feature>
<dbReference type="Proteomes" id="UP001633002">
    <property type="component" value="Unassembled WGS sequence"/>
</dbReference>
<dbReference type="EMBL" id="JBJQOH010000003">
    <property type="protein sequence ID" value="KAL3692275.1"/>
    <property type="molecule type" value="Genomic_DNA"/>
</dbReference>
<feature type="transmembrane region" description="Helical" evidence="6">
    <location>
        <begin position="230"/>
        <end position="253"/>
    </location>
</feature>
<feature type="transmembrane region" description="Helical" evidence="6">
    <location>
        <begin position="353"/>
        <end position="377"/>
    </location>
</feature>
<comment type="subcellular location">
    <subcellularLocation>
        <location evidence="1">Membrane</location>
        <topology evidence="1">Multi-pass membrane protein</topology>
    </subcellularLocation>
</comment>
<dbReference type="PANTHER" id="PTHR11206">
    <property type="entry name" value="MULTIDRUG RESISTANCE PROTEIN"/>
    <property type="match status" value="1"/>
</dbReference>
<reference evidence="7 8" key="1">
    <citation type="submission" date="2024-09" db="EMBL/GenBank/DDBJ databases">
        <title>Chromosome-scale assembly of Riccia sorocarpa.</title>
        <authorList>
            <person name="Paukszto L."/>
        </authorList>
    </citation>
    <scope>NUCLEOTIDE SEQUENCE [LARGE SCALE GENOMIC DNA]</scope>
    <source>
        <strain evidence="7">LP-2024</strain>
        <tissue evidence="7">Aerial parts of the thallus</tissue>
    </source>
</reference>
<comment type="caution">
    <text evidence="7">The sequence shown here is derived from an EMBL/GenBank/DDBJ whole genome shotgun (WGS) entry which is preliminary data.</text>
</comment>
<dbReference type="Pfam" id="PF01554">
    <property type="entry name" value="MatE"/>
    <property type="match status" value="2"/>
</dbReference>
<keyword evidence="8" id="KW-1185">Reference proteome</keyword>
<accession>A0ABD3HPS6</accession>
<organism evidence="7 8">
    <name type="scientific">Riccia sorocarpa</name>
    <dbReference type="NCBI Taxonomy" id="122646"/>
    <lineage>
        <taxon>Eukaryota</taxon>
        <taxon>Viridiplantae</taxon>
        <taxon>Streptophyta</taxon>
        <taxon>Embryophyta</taxon>
        <taxon>Marchantiophyta</taxon>
        <taxon>Marchantiopsida</taxon>
        <taxon>Marchantiidae</taxon>
        <taxon>Marchantiales</taxon>
        <taxon>Ricciaceae</taxon>
        <taxon>Riccia</taxon>
    </lineage>
</organism>
<evidence type="ECO:0000256" key="5">
    <source>
        <dbReference type="ARBA" id="ARBA00023136"/>
    </source>
</evidence>
<gene>
    <name evidence="7" type="ORF">R1sor_005926</name>
</gene>
<proteinExistence type="inferred from homology"/>
<keyword evidence="3 6" id="KW-0812">Transmembrane</keyword>
<protein>
    <recommendedName>
        <fullName evidence="6">Protein DETOXIFICATION</fullName>
    </recommendedName>
    <alternativeName>
        <fullName evidence="6">Multidrug and toxic compound extrusion protein</fullName>
    </alternativeName>
</protein>
<feature type="transmembrane region" description="Helical" evidence="6">
    <location>
        <begin position="131"/>
        <end position="153"/>
    </location>
</feature>